<evidence type="ECO:0000313" key="10">
    <source>
        <dbReference type="Proteomes" id="UP001596230"/>
    </source>
</evidence>
<accession>A0ABW1W1I9</accession>
<evidence type="ECO:0000256" key="6">
    <source>
        <dbReference type="RuleBase" id="RU000553"/>
    </source>
</evidence>
<dbReference type="PANTHER" id="PTHR47268:SF4">
    <property type="entry name" value="ACYLPHOSPHATASE"/>
    <property type="match status" value="1"/>
</dbReference>
<dbReference type="InterPro" id="IPR001792">
    <property type="entry name" value="Acylphosphatase-like_dom"/>
</dbReference>
<dbReference type="NCBIfam" id="NF011000">
    <property type="entry name" value="PRK14426.1"/>
    <property type="match status" value="1"/>
</dbReference>
<dbReference type="InterPro" id="IPR017968">
    <property type="entry name" value="Acylphosphatase_CS"/>
</dbReference>
<dbReference type="PROSITE" id="PS00151">
    <property type="entry name" value="ACYLPHOSPHATASE_2"/>
    <property type="match status" value="1"/>
</dbReference>
<gene>
    <name evidence="9" type="primary">yccX</name>
    <name evidence="9" type="ORF">ACFP9W_10980</name>
</gene>
<proteinExistence type="inferred from homology"/>
<dbReference type="InterPro" id="IPR036046">
    <property type="entry name" value="Acylphosphatase-like_dom_sf"/>
</dbReference>
<dbReference type="EMBL" id="JBHSUB010000010">
    <property type="protein sequence ID" value="MFC6378601.1"/>
    <property type="molecule type" value="Genomic_DNA"/>
</dbReference>
<evidence type="ECO:0000256" key="7">
    <source>
        <dbReference type="RuleBase" id="RU004168"/>
    </source>
</evidence>
<name>A0ABW1W1I9_9GAMM</name>
<dbReference type="PRINTS" id="PR00112">
    <property type="entry name" value="ACYLPHPHTASE"/>
</dbReference>
<feature type="active site" evidence="5">
    <location>
        <position position="20"/>
    </location>
</feature>
<evidence type="ECO:0000256" key="2">
    <source>
        <dbReference type="ARBA" id="ARBA00012150"/>
    </source>
</evidence>
<comment type="catalytic activity">
    <reaction evidence="4 5 6">
        <text>an acyl phosphate + H2O = a carboxylate + phosphate + H(+)</text>
        <dbReference type="Rhea" id="RHEA:14965"/>
        <dbReference type="ChEBI" id="CHEBI:15377"/>
        <dbReference type="ChEBI" id="CHEBI:15378"/>
        <dbReference type="ChEBI" id="CHEBI:29067"/>
        <dbReference type="ChEBI" id="CHEBI:43474"/>
        <dbReference type="ChEBI" id="CHEBI:59918"/>
        <dbReference type="EC" id="3.6.1.7"/>
    </reaction>
</comment>
<feature type="active site" evidence="5">
    <location>
        <position position="38"/>
    </location>
</feature>
<dbReference type="RefSeq" id="WP_212712191.1">
    <property type="nucleotide sequence ID" value="NZ_BAAAFX010000027.1"/>
</dbReference>
<comment type="similarity">
    <text evidence="1 7">Belongs to the acylphosphatase family.</text>
</comment>
<evidence type="ECO:0000256" key="5">
    <source>
        <dbReference type="PROSITE-ProRule" id="PRU00520"/>
    </source>
</evidence>
<evidence type="ECO:0000313" key="9">
    <source>
        <dbReference type="EMBL" id="MFC6378601.1"/>
    </source>
</evidence>
<keyword evidence="5 6" id="KW-0378">Hydrolase</keyword>
<evidence type="ECO:0000256" key="1">
    <source>
        <dbReference type="ARBA" id="ARBA00005614"/>
    </source>
</evidence>
<dbReference type="PROSITE" id="PS51160">
    <property type="entry name" value="ACYLPHOSPHATASE_3"/>
    <property type="match status" value="1"/>
</dbReference>
<dbReference type="GO" id="GO:0003998">
    <property type="term" value="F:acylphosphatase activity"/>
    <property type="evidence" value="ECO:0007669"/>
    <property type="project" value="UniProtKB-EC"/>
</dbReference>
<dbReference type="PROSITE" id="PS00150">
    <property type="entry name" value="ACYLPHOSPHATASE_1"/>
    <property type="match status" value="1"/>
</dbReference>
<feature type="domain" description="Acylphosphatase-like" evidence="8">
    <location>
        <begin position="5"/>
        <end position="91"/>
    </location>
</feature>
<dbReference type="SUPFAM" id="SSF54975">
    <property type="entry name" value="Acylphosphatase/BLUF domain-like"/>
    <property type="match status" value="1"/>
</dbReference>
<evidence type="ECO:0000256" key="3">
    <source>
        <dbReference type="ARBA" id="ARBA00015991"/>
    </source>
</evidence>
<dbReference type="PANTHER" id="PTHR47268">
    <property type="entry name" value="ACYLPHOSPHATASE"/>
    <property type="match status" value="1"/>
</dbReference>
<evidence type="ECO:0000256" key="4">
    <source>
        <dbReference type="ARBA" id="ARBA00047645"/>
    </source>
</evidence>
<organism evidence="9 10">
    <name type="scientific">Tatumella terrea</name>
    <dbReference type="NCBI Taxonomy" id="419007"/>
    <lineage>
        <taxon>Bacteria</taxon>
        <taxon>Pseudomonadati</taxon>
        <taxon>Pseudomonadota</taxon>
        <taxon>Gammaproteobacteria</taxon>
        <taxon>Enterobacterales</taxon>
        <taxon>Erwiniaceae</taxon>
        <taxon>Tatumella</taxon>
    </lineage>
</organism>
<dbReference type="Proteomes" id="UP001596230">
    <property type="component" value="Unassembled WGS sequence"/>
</dbReference>
<dbReference type="Pfam" id="PF00708">
    <property type="entry name" value="Acylphosphatase"/>
    <property type="match status" value="1"/>
</dbReference>
<sequence>MARIAQKIRVTGRVQGVFFRDSTRRQAEAGRLTGYAANLDDGSVEILLQGSPEAVEKVLQWIKAGGPPAARVESVTDVSCIFQETGGFTVR</sequence>
<protein>
    <recommendedName>
        <fullName evidence="3 5">Acylphosphatase</fullName>
        <ecNumber evidence="2 5">3.6.1.7</ecNumber>
    </recommendedName>
</protein>
<reference evidence="10" key="1">
    <citation type="journal article" date="2019" name="Int. J. Syst. Evol. Microbiol.">
        <title>The Global Catalogue of Microorganisms (GCM) 10K type strain sequencing project: providing services to taxonomists for standard genome sequencing and annotation.</title>
        <authorList>
            <consortium name="The Broad Institute Genomics Platform"/>
            <consortium name="The Broad Institute Genome Sequencing Center for Infectious Disease"/>
            <person name="Wu L."/>
            <person name="Ma J."/>
        </authorList>
    </citation>
    <scope>NUCLEOTIDE SEQUENCE [LARGE SCALE GENOMIC DNA]</scope>
    <source>
        <strain evidence="10">CGMCC 1.18518</strain>
    </source>
</reference>
<evidence type="ECO:0000259" key="8">
    <source>
        <dbReference type="PROSITE" id="PS51160"/>
    </source>
</evidence>
<dbReference type="EC" id="3.6.1.7" evidence="2 5"/>
<keyword evidence="10" id="KW-1185">Reference proteome</keyword>
<dbReference type="InterPro" id="IPR020456">
    <property type="entry name" value="Acylphosphatase"/>
</dbReference>
<comment type="caution">
    <text evidence="9">The sequence shown here is derived from an EMBL/GenBank/DDBJ whole genome shotgun (WGS) entry which is preliminary data.</text>
</comment>
<dbReference type="Gene3D" id="3.30.70.100">
    <property type="match status" value="1"/>
</dbReference>